<protein>
    <submittedName>
        <fullName evidence="2">Uncharacterized protein</fullName>
    </submittedName>
</protein>
<name>A0ABZ2Z453_9BACT</name>
<evidence type="ECO:0000313" key="2">
    <source>
        <dbReference type="EMBL" id="WZN46362.1"/>
    </source>
</evidence>
<keyword evidence="3" id="KW-1185">Reference proteome</keyword>
<accession>A0ABZ2Z453</accession>
<feature type="chain" id="PRO_5045938826" evidence="1">
    <location>
        <begin position="18"/>
        <end position="234"/>
    </location>
</feature>
<evidence type="ECO:0000313" key="3">
    <source>
        <dbReference type="Proteomes" id="UP001449657"/>
    </source>
</evidence>
<reference evidence="2 3" key="1">
    <citation type="submission" date="2024-03" db="EMBL/GenBank/DDBJ databases">
        <title>Chitinophaga caseinilytica sp. nov., a casein hydrolysing bacterium isolated from forest soil.</title>
        <authorList>
            <person name="Lee D.S."/>
            <person name="Han D.M."/>
            <person name="Baek J.H."/>
            <person name="Choi D.G."/>
            <person name="Jeon J.H."/>
            <person name="Jeon C.O."/>
        </authorList>
    </citation>
    <scope>NUCLEOTIDE SEQUENCE [LARGE SCALE GENOMIC DNA]</scope>
    <source>
        <strain evidence="2 3">KACC 19118</strain>
    </source>
</reference>
<keyword evidence="1" id="KW-0732">Signal</keyword>
<dbReference type="Proteomes" id="UP001449657">
    <property type="component" value="Chromosome"/>
</dbReference>
<organism evidence="2 3">
    <name type="scientific">Chitinophaga caseinilytica</name>
    <dbReference type="NCBI Taxonomy" id="2267521"/>
    <lineage>
        <taxon>Bacteria</taxon>
        <taxon>Pseudomonadati</taxon>
        <taxon>Bacteroidota</taxon>
        <taxon>Chitinophagia</taxon>
        <taxon>Chitinophagales</taxon>
        <taxon>Chitinophagaceae</taxon>
        <taxon>Chitinophaga</taxon>
    </lineage>
</organism>
<feature type="signal peptide" evidence="1">
    <location>
        <begin position="1"/>
        <end position="17"/>
    </location>
</feature>
<dbReference type="EMBL" id="CP150096">
    <property type="protein sequence ID" value="WZN46362.1"/>
    <property type="molecule type" value="Genomic_DNA"/>
</dbReference>
<gene>
    <name evidence="2" type="ORF">WJU22_26085</name>
</gene>
<sequence>MFRMMMIALLWAIPSLAQHKEIARIWATYDSSSVAELYSSTRIGLTVKYADSSERRTAGLLGGDIRWNQVQVQTPHGDVRNGVLQFSRNAARPDNYKLRLQVTFSDRPGKQFETDLQLPYLTGIRFRHYADSLKRGIHFYLNVEGIYNSGKIYPLDTTRIRFNADQGKILGQDLLIPLTDSSTQNIHVTAVYRGDAAIRAESDIPVKILPDDESLIIQNPDDVFKPAKKKKKRQ</sequence>
<evidence type="ECO:0000256" key="1">
    <source>
        <dbReference type="SAM" id="SignalP"/>
    </source>
</evidence>
<proteinExistence type="predicted"/>
<dbReference type="RefSeq" id="WP_341841086.1">
    <property type="nucleotide sequence ID" value="NZ_CP149792.1"/>
</dbReference>